<reference evidence="4" key="1">
    <citation type="journal article" date="2020" name="Nature">
        <title>Giant virus diversity and host interactions through global metagenomics.</title>
        <authorList>
            <person name="Schulz F."/>
            <person name="Roux S."/>
            <person name="Paez-Espino D."/>
            <person name="Jungbluth S."/>
            <person name="Walsh D.A."/>
            <person name="Denef V.J."/>
            <person name="McMahon K.D."/>
            <person name="Konstantinidis K.T."/>
            <person name="Eloe-Fadrosh E.A."/>
            <person name="Kyrpides N.C."/>
            <person name="Woyke T."/>
        </authorList>
    </citation>
    <scope>NUCLEOTIDE SEQUENCE</scope>
    <source>
        <strain evidence="4">GVMAG-M-3300023174-134</strain>
    </source>
</reference>
<evidence type="ECO:0000313" key="4">
    <source>
        <dbReference type="EMBL" id="QHT13977.1"/>
    </source>
</evidence>
<dbReference type="PROSITE" id="PS50076">
    <property type="entry name" value="DNAJ_2"/>
    <property type="match status" value="1"/>
</dbReference>
<evidence type="ECO:0000256" key="2">
    <source>
        <dbReference type="SAM" id="Coils"/>
    </source>
</evidence>
<dbReference type="InterPro" id="IPR036869">
    <property type="entry name" value="J_dom_sf"/>
</dbReference>
<keyword evidence="1" id="KW-0143">Chaperone</keyword>
<dbReference type="EMBL" id="MN739578">
    <property type="protein sequence ID" value="QHT13977.1"/>
    <property type="molecule type" value="Genomic_DNA"/>
</dbReference>
<feature type="coiled-coil region" evidence="2">
    <location>
        <begin position="1"/>
        <end position="38"/>
    </location>
</feature>
<dbReference type="GO" id="GO:0051787">
    <property type="term" value="F:misfolded protein binding"/>
    <property type="evidence" value="ECO:0007669"/>
    <property type="project" value="TreeGrafter"/>
</dbReference>
<dbReference type="InterPro" id="IPR051948">
    <property type="entry name" value="Hsp70_co-chaperone_J-domain"/>
</dbReference>
<keyword evidence="2" id="KW-0175">Coiled coil</keyword>
<feature type="domain" description="J" evidence="3">
    <location>
        <begin position="6"/>
        <end position="75"/>
    </location>
</feature>
<dbReference type="GO" id="GO:0005783">
    <property type="term" value="C:endoplasmic reticulum"/>
    <property type="evidence" value="ECO:0007669"/>
    <property type="project" value="TreeGrafter"/>
</dbReference>
<dbReference type="GO" id="GO:0036503">
    <property type="term" value="P:ERAD pathway"/>
    <property type="evidence" value="ECO:0007669"/>
    <property type="project" value="TreeGrafter"/>
</dbReference>
<dbReference type="InterPro" id="IPR001623">
    <property type="entry name" value="DnaJ_domain"/>
</dbReference>
<organism evidence="4">
    <name type="scientific">viral metagenome</name>
    <dbReference type="NCBI Taxonomy" id="1070528"/>
    <lineage>
        <taxon>unclassified sequences</taxon>
        <taxon>metagenomes</taxon>
        <taxon>organismal metagenomes</taxon>
    </lineage>
</organism>
<dbReference type="SUPFAM" id="SSF46565">
    <property type="entry name" value="Chaperone J-domain"/>
    <property type="match status" value="1"/>
</dbReference>
<dbReference type="Pfam" id="PF00226">
    <property type="entry name" value="DnaJ"/>
    <property type="match status" value="1"/>
</dbReference>
<proteinExistence type="predicted"/>
<sequence length="311" mass="37171">MMNYKKACNVLEINKKDLENNENNKNEIKKKYRMLALKYHPDKNNSPDAGKKFQEIYEAYEYLLKHNNTFFDVIDSDSDDDYNISDKNSYSWVLYSFLKNVLQKESYNNLFYTIIQRLSTTCEKKALETLEKIDKKTLIKIHEIMNIHRDVLHFDDFFYEKIDEIIKNKIKNDECIILNPVLNDLFENNLYRLNINDNKYIIPLWHHELVYDNAGCDIYVKCNPMLPENIEIDSNNNIHVRLKYNINELLEIEKIDIEICKNPIYLYPSQLKITKSQTIILREQGISKINQNDIYDITRKSDIYLHIVIVC</sequence>
<accession>A0A6C0DBU9</accession>
<dbReference type="Gene3D" id="1.10.287.110">
    <property type="entry name" value="DnaJ domain"/>
    <property type="match status" value="1"/>
</dbReference>
<dbReference type="SMART" id="SM00271">
    <property type="entry name" value="DnaJ"/>
    <property type="match status" value="1"/>
</dbReference>
<dbReference type="PANTHER" id="PTHR44360:SF1">
    <property type="entry name" value="DNAJ HOMOLOG SUBFAMILY B MEMBER 9"/>
    <property type="match status" value="1"/>
</dbReference>
<dbReference type="PANTHER" id="PTHR44360">
    <property type="entry name" value="DNAJ HOMOLOG SUBFAMILY B MEMBER 9"/>
    <property type="match status" value="1"/>
</dbReference>
<dbReference type="PRINTS" id="PR00625">
    <property type="entry name" value="JDOMAIN"/>
</dbReference>
<dbReference type="GO" id="GO:0051087">
    <property type="term" value="F:protein-folding chaperone binding"/>
    <property type="evidence" value="ECO:0007669"/>
    <property type="project" value="TreeGrafter"/>
</dbReference>
<dbReference type="CDD" id="cd06257">
    <property type="entry name" value="DnaJ"/>
    <property type="match status" value="1"/>
</dbReference>
<dbReference type="AlphaFoldDB" id="A0A6C0DBU9"/>
<name>A0A6C0DBU9_9ZZZZ</name>
<evidence type="ECO:0000259" key="3">
    <source>
        <dbReference type="PROSITE" id="PS50076"/>
    </source>
</evidence>
<evidence type="ECO:0000256" key="1">
    <source>
        <dbReference type="ARBA" id="ARBA00023186"/>
    </source>
</evidence>
<protein>
    <recommendedName>
        <fullName evidence="3">J domain-containing protein</fullName>
    </recommendedName>
</protein>